<gene>
    <name evidence="2" type="ORF">QN243_10900</name>
</gene>
<evidence type="ECO:0000256" key="1">
    <source>
        <dbReference type="SAM" id="MobiDB-lite"/>
    </source>
</evidence>
<protein>
    <submittedName>
        <fullName evidence="2">Uncharacterized protein</fullName>
    </submittedName>
</protein>
<name>A0ABZ0JJ26_9XANT</name>
<feature type="compositionally biased region" description="Low complexity" evidence="1">
    <location>
        <begin position="150"/>
        <end position="164"/>
    </location>
</feature>
<dbReference type="EMBL" id="CP126172">
    <property type="protein sequence ID" value="WOS38969.1"/>
    <property type="molecule type" value="Genomic_DNA"/>
</dbReference>
<evidence type="ECO:0000313" key="2">
    <source>
        <dbReference type="EMBL" id="WOS38969.1"/>
    </source>
</evidence>
<dbReference type="RefSeq" id="WP_317843157.1">
    <property type="nucleotide sequence ID" value="NZ_CP126170.1"/>
</dbReference>
<reference evidence="2 3" key="1">
    <citation type="submission" date="2023-05" db="EMBL/GenBank/DDBJ databases">
        <title>Xanthomonas rydalmerenesis sp. nov., a novel Xanthomonas species isolated from Fragaria x ananassa.</title>
        <authorList>
            <person name="McKnight D.J.E."/>
            <person name="Wong-Bajracharya J."/>
            <person name="Okoh E.B."/>
            <person name="Snijders F."/>
            <person name="Lidbetter F."/>
            <person name="Webster J."/>
            <person name="Djordjevic S.P."/>
            <person name="Bogema D.R."/>
            <person name="Chapman T.A."/>
        </authorList>
    </citation>
    <scope>NUCLEOTIDE SEQUENCE [LARGE SCALE GENOMIC DNA]</scope>
    <source>
        <strain evidence="2 3">DAR34883</strain>
    </source>
</reference>
<proteinExistence type="predicted"/>
<evidence type="ECO:0000313" key="3">
    <source>
        <dbReference type="Proteomes" id="UP001302020"/>
    </source>
</evidence>
<dbReference type="Proteomes" id="UP001302020">
    <property type="component" value="Chromosome"/>
</dbReference>
<accession>A0ABZ0JJ26</accession>
<organism evidence="2 3">
    <name type="scientific">Xanthomonas rydalmerensis</name>
    <dbReference type="NCBI Taxonomy" id="3046274"/>
    <lineage>
        <taxon>Bacteria</taxon>
        <taxon>Pseudomonadati</taxon>
        <taxon>Pseudomonadota</taxon>
        <taxon>Gammaproteobacteria</taxon>
        <taxon>Lysobacterales</taxon>
        <taxon>Lysobacteraceae</taxon>
        <taxon>Xanthomonas</taxon>
    </lineage>
</organism>
<sequence length="266" mass="28021">MLLHRFWLGTGKSFRLVASLLNSKSFRLAASLLNSKSFRLAASLLNSKSFRLAASLLNSKSFRLAASLLNSKSFRLAASLLNSKSFRLAASLLNSKSFRLAASHFSLLVQRKVTKRKHTPPSRPLRGSAPLTGFSDGACLLRSQVRGSRLAAPARPPGRSSASPFPGEPCPGRKRRTSLCAAPLRGVLPASSAAAEGTRWIKSETTAKTTATAKATATATATATAIAALALAPLSVVLCPWLFGGSPVCLRLQGARVSQLVLAVPS</sequence>
<feature type="region of interest" description="Disordered" evidence="1">
    <location>
        <begin position="150"/>
        <end position="172"/>
    </location>
</feature>
<keyword evidence="3" id="KW-1185">Reference proteome</keyword>